<dbReference type="AlphaFoldDB" id="A0A150IPM2"/>
<protein>
    <submittedName>
        <fullName evidence="2">Transcriptional regulator PadR-like family protein</fullName>
    </submittedName>
</protein>
<comment type="caution">
    <text evidence="2">The sequence shown here is derived from an EMBL/GenBank/DDBJ whole genome shotgun (WGS) entry which is preliminary data.</text>
</comment>
<accession>A0A150IWM5</accession>
<proteinExistence type="predicted"/>
<evidence type="ECO:0000313" key="3">
    <source>
        <dbReference type="EMBL" id="KYC49275.1"/>
    </source>
</evidence>
<dbReference type="Gene3D" id="1.10.10.10">
    <property type="entry name" value="Winged helix-like DNA-binding domain superfamily/Winged helix DNA-binding domain"/>
    <property type="match status" value="1"/>
</dbReference>
<dbReference type="Proteomes" id="UP000091929">
    <property type="component" value="Unassembled WGS sequence"/>
</dbReference>
<sequence length="105" mass="12266">MPLDRLKKKLTTEVLWIYILSLLSNKPMYAYEVKNEIEKNFSFAPARITSYIVLYNLEKGGYVTSEWEDSEHGRPNRKYYIITESGKELLKNGKEFINLVVSKIG</sequence>
<dbReference type="Pfam" id="PF03551">
    <property type="entry name" value="PadR"/>
    <property type="match status" value="1"/>
</dbReference>
<dbReference type="InterPro" id="IPR036390">
    <property type="entry name" value="WH_DNA-bd_sf"/>
</dbReference>
<feature type="domain" description="Transcription regulator PadR N-terminal" evidence="1">
    <location>
        <begin position="19"/>
        <end position="91"/>
    </location>
</feature>
<organism evidence="2 4">
    <name type="scientific">Candidatus Methanofastidiosum methylothiophilum</name>
    <dbReference type="NCBI Taxonomy" id="1705564"/>
    <lineage>
        <taxon>Archaea</taxon>
        <taxon>Methanobacteriati</taxon>
        <taxon>Methanobacteriota</taxon>
        <taxon>Stenosarchaea group</taxon>
        <taxon>Candidatus Methanofastidiosia</taxon>
        <taxon>Candidatus Methanofastidiosales</taxon>
        <taxon>Candidatus Methanofastidiosaceae</taxon>
        <taxon>Candidatus Methanofastidiosum</taxon>
    </lineage>
</organism>
<dbReference type="EMBL" id="LNGF01000057">
    <property type="protein sequence ID" value="KYC46594.1"/>
    <property type="molecule type" value="Genomic_DNA"/>
</dbReference>
<dbReference type="InterPro" id="IPR036388">
    <property type="entry name" value="WH-like_DNA-bd_sf"/>
</dbReference>
<dbReference type="PANTHER" id="PTHR43252:SF2">
    <property type="entry name" value="TRANSCRIPTION REGULATOR, PADR-LIKE FAMILY"/>
    <property type="match status" value="1"/>
</dbReference>
<dbReference type="PANTHER" id="PTHR43252">
    <property type="entry name" value="TRANSCRIPTIONAL REGULATOR YQJI"/>
    <property type="match status" value="1"/>
</dbReference>
<dbReference type="Proteomes" id="UP000092403">
    <property type="component" value="Unassembled WGS sequence"/>
</dbReference>
<dbReference type="InterPro" id="IPR005149">
    <property type="entry name" value="Tscrpt_reg_PadR_N"/>
</dbReference>
<gene>
    <name evidence="2" type="ORF">APG11_01789</name>
    <name evidence="3" type="ORF">APG12_01575</name>
</gene>
<reference evidence="4 5" key="1">
    <citation type="journal article" date="2016" name="ISME J.">
        <title>Chasing the elusive Euryarchaeota class WSA2: genomes reveal a uniquely fastidious methyl-reducing methanogen.</title>
        <authorList>
            <person name="Nobu M.K."/>
            <person name="Narihiro T."/>
            <person name="Kuroda K."/>
            <person name="Mei R."/>
            <person name="Liu W.T."/>
        </authorList>
    </citation>
    <scope>NUCLEOTIDE SEQUENCE [LARGE SCALE GENOMIC DNA]</scope>
    <source>
        <strain evidence="2">B15fssc0709_Meth_Bin003</strain>
        <strain evidence="3">BMIXfssc0709_Meth_Bin006</strain>
    </source>
</reference>
<name>A0A150IPM2_9EURY</name>
<dbReference type="EMBL" id="LNJC01000040">
    <property type="protein sequence ID" value="KYC49275.1"/>
    <property type="molecule type" value="Genomic_DNA"/>
</dbReference>
<evidence type="ECO:0000259" key="1">
    <source>
        <dbReference type="Pfam" id="PF03551"/>
    </source>
</evidence>
<accession>A0A150IPM2</accession>
<evidence type="ECO:0000313" key="4">
    <source>
        <dbReference type="Proteomes" id="UP000091929"/>
    </source>
</evidence>
<evidence type="ECO:0000313" key="5">
    <source>
        <dbReference type="Proteomes" id="UP000092403"/>
    </source>
</evidence>
<dbReference type="SUPFAM" id="SSF46785">
    <property type="entry name" value="Winged helix' DNA-binding domain"/>
    <property type="match status" value="1"/>
</dbReference>
<evidence type="ECO:0000313" key="2">
    <source>
        <dbReference type="EMBL" id="KYC46594.1"/>
    </source>
</evidence>